<dbReference type="Proteomes" id="UP001610432">
    <property type="component" value="Unassembled WGS sequence"/>
</dbReference>
<evidence type="ECO:0000256" key="1">
    <source>
        <dbReference type="ARBA" id="ARBA00004496"/>
    </source>
</evidence>
<proteinExistence type="inferred from homology"/>
<comment type="caution">
    <text evidence="8">The sequence shown here is derived from an EMBL/GenBank/DDBJ whole genome shotgun (WGS) entry which is preliminary data.</text>
</comment>
<feature type="repeat" description="WD" evidence="7">
    <location>
        <begin position="221"/>
        <end position="271"/>
    </location>
</feature>
<dbReference type="EMBL" id="JBFXLQ010000047">
    <property type="protein sequence ID" value="KAL2863831.1"/>
    <property type="molecule type" value="Genomic_DNA"/>
</dbReference>
<evidence type="ECO:0000256" key="7">
    <source>
        <dbReference type="PROSITE-ProRule" id="PRU00221"/>
    </source>
</evidence>
<dbReference type="PANTHER" id="PTHR14344:SF3">
    <property type="entry name" value="WD REPEAT-CONTAINING PROTEIN 6"/>
    <property type="match status" value="1"/>
</dbReference>
<dbReference type="InterPro" id="IPR019775">
    <property type="entry name" value="WD40_repeat_CS"/>
</dbReference>
<evidence type="ECO:0000256" key="3">
    <source>
        <dbReference type="ARBA" id="ARBA00022574"/>
    </source>
</evidence>
<dbReference type="InterPro" id="IPR036322">
    <property type="entry name" value="WD40_repeat_dom_sf"/>
</dbReference>
<evidence type="ECO:0000256" key="2">
    <source>
        <dbReference type="ARBA" id="ARBA00022490"/>
    </source>
</evidence>
<evidence type="ECO:0000256" key="4">
    <source>
        <dbReference type="ARBA" id="ARBA00022694"/>
    </source>
</evidence>
<dbReference type="RefSeq" id="XP_070882810.1">
    <property type="nucleotide sequence ID" value="XM_071026005.1"/>
</dbReference>
<dbReference type="SUPFAM" id="SSF50978">
    <property type="entry name" value="WD40 repeat-like"/>
    <property type="match status" value="2"/>
</dbReference>
<dbReference type="Gene3D" id="2.130.10.10">
    <property type="entry name" value="YVTN repeat-like/Quinoprotein amine dehydrogenase"/>
    <property type="match status" value="4"/>
</dbReference>
<dbReference type="InterPro" id="IPR001680">
    <property type="entry name" value="WD40_rpt"/>
</dbReference>
<evidence type="ECO:0000256" key="6">
    <source>
        <dbReference type="ARBA" id="ARBA00038255"/>
    </source>
</evidence>
<dbReference type="InterPro" id="IPR015943">
    <property type="entry name" value="WD40/YVTN_repeat-like_dom_sf"/>
</dbReference>
<evidence type="ECO:0000313" key="9">
    <source>
        <dbReference type="Proteomes" id="UP001610432"/>
    </source>
</evidence>
<keyword evidence="5" id="KW-0677">Repeat</keyword>
<dbReference type="GeneID" id="98141077"/>
<dbReference type="Pfam" id="PF00400">
    <property type="entry name" value="WD40"/>
    <property type="match status" value="2"/>
</dbReference>
<name>A0ABR4LHA3_9EURO</name>
<keyword evidence="4" id="KW-0819">tRNA processing</keyword>
<dbReference type="PANTHER" id="PTHR14344">
    <property type="entry name" value="WD REPEAT PROTEIN"/>
    <property type="match status" value="1"/>
</dbReference>
<accession>A0ABR4LHA3</accession>
<gene>
    <name evidence="8" type="ORF">BJX67DRAFT_235640</name>
</gene>
<keyword evidence="9" id="KW-1185">Reference proteome</keyword>
<evidence type="ECO:0008006" key="10">
    <source>
        <dbReference type="Google" id="ProtNLM"/>
    </source>
</evidence>
<dbReference type="SMART" id="SM00320">
    <property type="entry name" value="WD40"/>
    <property type="match status" value="9"/>
</dbReference>
<keyword evidence="2" id="KW-0963">Cytoplasm</keyword>
<protein>
    <recommendedName>
        <fullName evidence="10">WD repeat protein</fullName>
    </recommendedName>
</protein>
<organism evidence="8 9">
    <name type="scientific">Aspergillus lucknowensis</name>
    <dbReference type="NCBI Taxonomy" id="176173"/>
    <lineage>
        <taxon>Eukaryota</taxon>
        <taxon>Fungi</taxon>
        <taxon>Dikarya</taxon>
        <taxon>Ascomycota</taxon>
        <taxon>Pezizomycotina</taxon>
        <taxon>Eurotiomycetes</taxon>
        <taxon>Eurotiomycetidae</taxon>
        <taxon>Eurotiales</taxon>
        <taxon>Aspergillaceae</taxon>
        <taxon>Aspergillus</taxon>
        <taxon>Aspergillus subgen. Nidulantes</taxon>
    </lineage>
</organism>
<comment type="similarity">
    <text evidence="6">Belongs to the WD repeat WDR6 family.</text>
</comment>
<sequence length="1158" mass="126366">MASSLEHVDACLPVTSLKALALGDTRLLFVGQGPFVRLVDEDTGAVLAYFRAFRSNNIHGFAVLHQKEQDSGEINVRLLAWGDRSLRIIELSCLRNQTAKSVMSLVVASAEYLAPDWILTGCAPSTRSEGSTAYLVTAHNVVLGLTVVEDSSSNFGRAIRLRQLVVGVKSILYSANIISIAPSRLLVAAGTVFGEIIVWSCFILDKEGFAAETTSSIHHFFTGHEGSIFDVQISPRIDKLHGNLAGRLLASCSDDRTIRVWDISDCEQVSSGEPSAYATDGFELRCTGFGHVKEDTELGSESCVASAFGHGARIWGVDFFAAQLSQGKIGLVSRGEDAHCLVWDLSWEPTSSRKSDFKLNNLCSLRPHSGKHIWSLGMSDIGAATTFYTGGADGAVRTFKLIQENGELVCPNRTIRIVVTAGSERTEGAAKVLMRGFAFVSPDCFLATTRLGEVQVGWIESPNSSNRRIARETLFFEEDLRFYTTIAGLPSRGIALFGNQQGIIRFYEHASRSITKVADVGQRPVGLYALDYHSETLESPAIVTFLTTYVDRDTADLFHIHLPRNSDPHLERVALHVPQGFDISCASLIKNNEYLVLGSRLGSLVVYRVRGTGSLQPLLKVVRVHSKDGVNQILPLSHLSSAVSTESTYFLTCGRDGNYRVNSLEVSNDSEEAVSLRTVHSPTALGFKAEGAYLDTSCHQLMLYGFSGMEFVIWNESTQSEIARIHCGGAHRRWAFQPSSERPGDGLLLWAQGGFNAAHISAHTIRTICAGGHGREIKALGTLQATEGQPPLFVTGSEDTTLRVFTPTKVSGKGSWSTLECLRVLTAHDSGPQHIGWSSDGKFLFTSSAMEDFYVWKVGSLPLFGLTAALLGCCPKSNPKSELRVTCFDILEVESDGSEASFLLCLTYSNSTMTVFHLSCTNENGRFTLLANGTYTSNCLTQVKFLRSQTMLCLVTTSTDGHFTLWDLTTVLEPFYNIAPTLRLKNPLEGLSITPENIACEYRHQVHSNSIKSMDLVQLSDITTLVIAGGDDNAVTLSLLYTDLKGTETTGRAATIVIPDAHAASVNAVRVIERSITRSEPGMRLSFVSSGNDHRVKIWQVEIDMSDRPTLDGLQVQNTLDRHSPVADISSLDVICDEGETKLLVCGVGMEYFKVNLQ</sequence>
<dbReference type="PROSITE" id="PS50294">
    <property type="entry name" value="WD_REPEATS_REGION"/>
    <property type="match status" value="1"/>
</dbReference>
<evidence type="ECO:0000313" key="8">
    <source>
        <dbReference type="EMBL" id="KAL2863831.1"/>
    </source>
</evidence>
<reference evidence="8 9" key="1">
    <citation type="submission" date="2024-07" db="EMBL/GenBank/DDBJ databases">
        <title>Section-level genome sequencing and comparative genomics of Aspergillus sections Usti and Cavernicolus.</title>
        <authorList>
            <consortium name="Lawrence Berkeley National Laboratory"/>
            <person name="Nybo J.L."/>
            <person name="Vesth T.C."/>
            <person name="Theobald S."/>
            <person name="Frisvad J.C."/>
            <person name="Larsen T.O."/>
            <person name="Kjaerboelling I."/>
            <person name="Rothschild-Mancinelli K."/>
            <person name="Lyhne E.K."/>
            <person name="Kogle M.E."/>
            <person name="Barry K."/>
            <person name="Clum A."/>
            <person name="Na H."/>
            <person name="Ledsgaard L."/>
            <person name="Lin J."/>
            <person name="Lipzen A."/>
            <person name="Kuo A."/>
            <person name="Riley R."/>
            <person name="Mondo S."/>
            <person name="Labutti K."/>
            <person name="Haridas S."/>
            <person name="Pangalinan J."/>
            <person name="Salamov A.A."/>
            <person name="Simmons B.A."/>
            <person name="Magnuson J.K."/>
            <person name="Chen J."/>
            <person name="Drula E."/>
            <person name="Henrissat B."/>
            <person name="Wiebenga A."/>
            <person name="Lubbers R.J."/>
            <person name="Gomes A.C."/>
            <person name="Macurrencykelacurrency M.R."/>
            <person name="Stajich J."/>
            <person name="Grigoriev I.V."/>
            <person name="Mortensen U.H."/>
            <person name="De Vries R.P."/>
            <person name="Baker S.E."/>
            <person name="Andersen M.R."/>
        </authorList>
    </citation>
    <scope>NUCLEOTIDE SEQUENCE [LARGE SCALE GENOMIC DNA]</scope>
    <source>
        <strain evidence="8 9">CBS 449.75</strain>
    </source>
</reference>
<dbReference type="PROSITE" id="PS00678">
    <property type="entry name" value="WD_REPEATS_1"/>
    <property type="match status" value="1"/>
</dbReference>
<dbReference type="InterPro" id="IPR051973">
    <property type="entry name" value="tRNA_Anticodon_Mtase-Reg"/>
</dbReference>
<dbReference type="PROSITE" id="PS50082">
    <property type="entry name" value="WD_REPEATS_2"/>
    <property type="match status" value="1"/>
</dbReference>
<comment type="subcellular location">
    <subcellularLocation>
        <location evidence="1">Cytoplasm</location>
    </subcellularLocation>
</comment>
<evidence type="ECO:0000256" key="5">
    <source>
        <dbReference type="ARBA" id="ARBA00022737"/>
    </source>
</evidence>
<keyword evidence="3 7" id="KW-0853">WD repeat</keyword>